<gene>
    <name evidence="1" type="ORF">DesyoDRAFT_4050</name>
</gene>
<reference evidence="1 2" key="1">
    <citation type="submission" date="2011-11" db="EMBL/GenBank/DDBJ databases">
        <title>The Noncontiguous Finished genome of Desulfosporosinus youngiae DSM 17734.</title>
        <authorList>
            <consortium name="US DOE Joint Genome Institute (JGI-PGF)"/>
            <person name="Lucas S."/>
            <person name="Han J."/>
            <person name="Lapidus A."/>
            <person name="Cheng J.-F."/>
            <person name="Goodwin L."/>
            <person name="Pitluck S."/>
            <person name="Peters L."/>
            <person name="Ovchinnikova G."/>
            <person name="Lu M."/>
            <person name="Land M.L."/>
            <person name="Hauser L."/>
            <person name="Pester M."/>
            <person name="Spring S."/>
            <person name="Ollivier B."/>
            <person name="Rattei T."/>
            <person name="Klenk H.-P."/>
            <person name="Wagner M."/>
            <person name="Loy A."/>
            <person name="Woyke T.J."/>
        </authorList>
    </citation>
    <scope>NUCLEOTIDE SEQUENCE [LARGE SCALE GENOMIC DNA]</scope>
    <source>
        <strain evidence="1 2">DSM 17734</strain>
    </source>
</reference>
<protein>
    <submittedName>
        <fullName evidence="1">Uncharacterized protein</fullName>
    </submittedName>
</protein>
<name>H5XX79_9FIRM</name>
<sequence>MALAAVLIVGFAVNRADETSEKWDRRPMIMVDGQIYMDTGKQMAIEIDDSAILGTITSSVDGTEKPAKNGESNFGCEGAQYALYDGGLVVMLQNEWVFFEGEMKRGDKSPVSEIDFAGIQAKRLTQHLLDFAEIPRGEDLRAQEYSGDWDGDGKADRAYFSEEPTQAAGYNYRNRVVAELGNGERIIADSDELEQMSSWGGSFLIESADLTGDGQNEILLLIDLGGQGGRGSFGLYPYVRMGSGWMLMDAPHHGFPLALDYKDGRATVTSGDYSETVACDALLTAHYAASDNKYEREQVKGKDYHEEYAADSICDIALKQESGRTVVKVSQYVAGITGVHVDGLGYLVTTLSWSANGRYSVDDMYFVFMP</sequence>
<dbReference type="HOGENOM" id="CLU_747486_0_0_9"/>
<evidence type="ECO:0000313" key="2">
    <source>
        <dbReference type="Proteomes" id="UP000005104"/>
    </source>
</evidence>
<proteinExistence type="predicted"/>
<keyword evidence="2" id="KW-1185">Reference proteome</keyword>
<dbReference type="eggNOG" id="ENOG502ZG1Q">
    <property type="taxonomic scope" value="Bacteria"/>
</dbReference>
<dbReference type="Proteomes" id="UP000005104">
    <property type="component" value="Chromosome"/>
</dbReference>
<dbReference type="AlphaFoldDB" id="H5XX79"/>
<evidence type="ECO:0000313" key="1">
    <source>
        <dbReference type="EMBL" id="EHQ91019.1"/>
    </source>
</evidence>
<dbReference type="InterPro" id="IPR028994">
    <property type="entry name" value="Integrin_alpha_N"/>
</dbReference>
<dbReference type="EMBL" id="CM001441">
    <property type="protein sequence ID" value="EHQ91019.1"/>
    <property type="molecule type" value="Genomic_DNA"/>
</dbReference>
<accession>H5XX79</accession>
<organism evidence="1 2">
    <name type="scientific">Desulfosporosinus youngiae DSM 17734</name>
    <dbReference type="NCBI Taxonomy" id="768710"/>
    <lineage>
        <taxon>Bacteria</taxon>
        <taxon>Bacillati</taxon>
        <taxon>Bacillota</taxon>
        <taxon>Clostridia</taxon>
        <taxon>Eubacteriales</taxon>
        <taxon>Desulfitobacteriaceae</taxon>
        <taxon>Desulfosporosinus</taxon>
    </lineage>
</organism>
<dbReference type="SUPFAM" id="SSF69318">
    <property type="entry name" value="Integrin alpha N-terminal domain"/>
    <property type="match status" value="1"/>
</dbReference>